<feature type="region of interest" description="Disordered" evidence="1">
    <location>
        <begin position="1"/>
        <end position="21"/>
    </location>
</feature>
<accession>A0A6A4W6V7</accession>
<dbReference type="AlphaFoldDB" id="A0A6A4W6V7"/>
<sequence>MGQTESSGQADSSVRYWPGADSAGGAGLWPMALARRLARPGAAAPVAKSTQYDSDSEEVGPVMHEAVNWLAVQGSRGGGGWGAVAPRGREGCVSVHGGAGSAPEDGAAAEMSRRREPARPGLEMEPLQPLLRTELDGGPDPHRHRRRSVPAAIWYAPLDEQQDQREDLLEEEEEDQEDGPAGSAAPPGAAVRRRLGQRRFSRRLSDQVSDGVVPQWLQQLSSWVHLTPGLSRSATGVSVGTPGGSGDRGSRYKG</sequence>
<feature type="compositionally biased region" description="Low complexity" evidence="1">
    <location>
        <begin position="179"/>
        <end position="190"/>
    </location>
</feature>
<comment type="caution">
    <text evidence="2">The sequence shown here is derived from an EMBL/GenBank/DDBJ whole genome shotgun (WGS) entry which is preliminary data.</text>
</comment>
<evidence type="ECO:0000313" key="3">
    <source>
        <dbReference type="Proteomes" id="UP000440578"/>
    </source>
</evidence>
<dbReference type="Proteomes" id="UP000440578">
    <property type="component" value="Unassembled WGS sequence"/>
</dbReference>
<reference evidence="2 3" key="1">
    <citation type="submission" date="2019-07" db="EMBL/GenBank/DDBJ databases">
        <title>Draft genome assembly of a fouling barnacle, Amphibalanus amphitrite (Darwin, 1854): The first reference genome for Thecostraca.</title>
        <authorList>
            <person name="Kim W."/>
        </authorList>
    </citation>
    <scope>NUCLEOTIDE SEQUENCE [LARGE SCALE GENOMIC DNA]</scope>
    <source>
        <strain evidence="2">SNU_AA5</strain>
        <tissue evidence="2">Soma without cirri and trophi</tissue>
    </source>
</reference>
<protein>
    <submittedName>
        <fullName evidence="2">Uncharacterized protein</fullName>
    </submittedName>
</protein>
<evidence type="ECO:0000313" key="2">
    <source>
        <dbReference type="EMBL" id="KAF0299464.1"/>
    </source>
</evidence>
<feature type="region of interest" description="Disordered" evidence="1">
    <location>
        <begin position="97"/>
        <end position="196"/>
    </location>
</feature>
<proteinExistence type="predicted"/>
<feature type="compositionally biased region" description="Acidic residues" evidence="1">
    <location>
        <begin position="168"/>
        <end position="178"/>
    </location>
</feature>
<name>A0A6A4W6V7_AMPAM</name>
<feature type="compositionally biased region" description="Polar residues" evidence="1">
    <location>
        <begin position="1"/>
        <end position="12"/>
    </location>
</feature>
<dbReference type="EMBL" id="VIIS01001362">
    <property type="protein sequence ID" value="KAF0299464.1"/>
    <property type="molecule type" value="Genomic_DNA"/>
</dbReference>
<evidence type="ECO:0000256" key="1">
    <source>
        <dbReference type="SAM" id="MobiDB-lite"/>
    </source>
</evidence>
<gene>
    <name evidence="2" type="ORF">FJT64_027771</name>
</gene>
<feature type="region of interest" description="Disordered" evidence="1">
    <location>
        <begin position="227"/>
        <end position="254"/>
    </location>
</feature>
<keyword evidence="3" id="KW-1185">Reference proteome</keyword>
<organism evidence="2 3">
    <name type="scientific">Amphibalanus amphitrite</name>
    <name type="common">Striped barnacle</name>
    <name type="synonym">Balanus amphitrite</name>
    <dbReference type="NCBI Taxonomy" id="1232801"/>
    <lineage>
        <taxon>Eukaryota</taxon>
        <taxon>Metazoa</taxon>
        <taxon>Ecdysozoa</taxon>
        <taxon>Arthropoda</taxon>
        <taxon>Crustacea</taxon>
        <taxon>Multicrustacea</taxon>
        <taxon>Cirripedia</taxon>
        <taxon>Thoracica</taxon>
        <taxon>Thoracicalcarea</taxon>
        <taxon>Balanomorpha</taxon>
        <taxon>Balanoidea</taxon>
        <taxon>Balanidae</taxon>
        <taxon>Amphibalaninae</taxon>
        <taxon>Amphibalanus</taxon>
    </lineage>
</organism>